<protein>
    <submittedName>
        <fullName evidence="1">Uncharacterized protein</fullName>
    </submittedName>
</protein>
<dbReference type="EMBL" id="LR798261">
    <property type="protein sequence ID" value="CAB5218768.1"/>
    <property type="molecule type" value="Genomic_DNA"/>
</dbReference>
<organism evidence="1">
    <name type="scientific">uncultured Caudovirales phage</name>
    <dbReference type="NCBI Taxonomy" id="2100421"/>
    <lineage>
        <taxon>Viruses</taxon>
        <taxon>Duplodnaviria</taxon>
        <taxon>Heunggongvirae</taxon>
        <taxon>Uroviricota</taxon>
        <taxon>Caudoviricetes</taxon>
        <taxon>Peduoviridae</taxon>
        <taxon>Maltschvirus</taxon>
        <taxon>Maltschvirus maltsch</taxon>
    </lineage>
</organism>
<sequence length="307" mass="32063">MADDISVPSTTISADTSAPQVAFTMGALQDKLDQANKYYEKVMKQITKLKDTNMAEVLNPAGMMMSGGDGGLGFGGGGGLIGGLILGSLLRQGQGGGLFGGGDTGGASAVTAQGTANMALMQAIGAVDKSVAVSTATMEASQATQSLGLTNQFNNVTSSLATRIDGVKDAVNSNAVVLMQQLNQVNTQIMQTANDTQRAIVTDGTATRALIVQQYEQNLTRQLTDANAEIIELRNENRLNTATAGINVTNTNNINQMQQQQQQQQQFGQLSNLIWSLGQSIRSSNEAINVGSGTLTANPTNTNTNIK</sequence>
<name>A0A6J7WPK5_9CAUD</name>
<evidence type="ECO:0000313" key="1">
    <source>
        <dbReference type="EMBL" id="CAB5218768.1"/>
    </source>
</evidence>
<proteinExistence type="predicted"/>
<accession>A0A6J7WPK5</accession>
<reference evidence="1" key="1">
    <citation type="submission" date="2020-05" db="EMBL/GenBank/DDBJ databases">
        <authorList>
            <person name="Chiriac C."/>
            <person name="Salcher M."/>
            <person name="Ghai R."/>
            <person name="Kavagutti S V."/>
        </authorList>
    </citation>
    <scope>NUCLEOTIDE SEQUENCE</scope>
</reference>
<gene>
    <name evidence="1" type="ORF">UFOVP218_135</name>
</gene>